<gene>
    <name evidence="3" type="ORF">GSLYS_00008824001</name>
</gene>
<feature type="compositionally biased region" description="Low complexity" evidence="1">
    <location>
        <begin position="930"/>
        <end position="950"/>
    </location>
</feature>
<feature type="compositionally biased region" description="Basic and acidic residues" evidence="1">
    <location>
        <begin position="424"/>
        <end position="446"/>
    </location>
</feature>
<feature type="compositionally biased region" description="Basic and acidic residues" evidence="1">
    <location>
        <begin position="667"/>
        <end position="680"/>
    </location>
</feature>
<feature type="compositionally biased region" description="Polar residues" evidence="1">
    <location>
        <begin position="1536"/>
        <end position="1564"/>
    </location>
</feature>
<feature type="compositionally biased region" description="Low complexity" evidence="1">
    <location>
        <begin position="535"/>
        <end position="552"/>
    </location>
</feature>
<feature type="compositionally biased region" description="Polar residues" evidence="1">
    <location>
        <begin position="1076"/>
        <end position="1101"/>
    </location>
</feature>
<dbReference type="Gene3D" id="1.20.58.2220">
    <property type="entry name" value="Formin, FH2 domain"/>
    <property type="match status" value="1"/>
</dbReference>
<feature type="compositionally biased region" description="Polar residues" evidence="1">
    <location>
        <begin position="1323"/>
        <end position="1332"/>
    </location>
</feature>
<dbReference type="PROSITE" id="PS51444">
    <property type="entry name" value="FH2"/>
    <property type="match status" value="1"/>
</dbReference>
<feature type="compositionally biased region" description="Polar residues" evidence="1">
    <location>
        <begin position="1108"/>
        <end position="1130"/>
    </location>
</feature>
<dbReference type="Pfam" id="PF02181">
    <property type="entry name" value="FH2"/>
    <property type="match status" value="1"/>
</dbReference>
<dbReference type="PANTHER" id="PTHR46345">
    <property type="entry name" value="INVERTED FORMIN-2"/>
    <property type="match status" value="1"/>
</dbReference>
<evidence type="ECO:0000313" key="3">
    <source>
        <dbReference type="EMBL" id="CAL1534864.1"/>
    </source>
</evidence>
<feature type="domain" description="FH2" evidence="2">
    <location>
        <begin position="37"/>
        <end position="436"/>
    </location>
</feature>
<comment type="caution">
    <text evidence="3">The sequence shown here is derived from an EMBL/GenBank/DDBJ whole genome shotgun (WGS) entry which is preliminary data.</text>
</comment>
<feature type="compositionally biased region" description="Polar residues" evidence="1">
    <location>
        <begin position="1572"/>
        <end position="1587"/>
    </location>
</feature>
<protein>
    <recommendedName>
        <fullName evidence="2">FH2 domain-containing protein</fullName>
    </recommendedName>
</protein>
<dbReference type="InterPro" id="IPR015425">
    <property type="entry name" value="FH2_Formin"/>
</dbReference>
<dbReference type="SUPFAM" id="SSF101447">
    <property type="entry name" value="Formin homology 2 domain (FH2 domain)"/>
    <property type="match status" value="1"/>
</dbReference>
<feature type="region of interest" description="Disordered" evidence="1">
    <location>
        <begin position="1257"/>
        <end position="1276"/>
    </location>
</feature>
<dbReference type="PANTHER" id="PTHR46345:SF8">
    <property type="entry name" value="FORMIN 3, ISOFORM B"/>
    <property type="match status" value="1"/>
</dbReference>
<evidence type="ECO:0000313" key="4">
    <source>
        <dbReference type="Proteomes" id="UP001497497"/>
    </source>
</evidence>
<feature type="compositionally biased region" description="Basic and acidic residues" evidence="1">
    <location>
        <begin position="1001"/>
        <end position="1022"/>
    </location>
</feature>
<feature type="region of interest" description="Disordered" evidence="1">
    <location>
        <begin position="601"/>
        <end position="818"/>
    </location>
</feature>
<sequence>MMPGAPPPPPPPPPSGGGLPPPPPPFGLTVPEIVLPQTNTPKPKHKMKSLNWQKIPLTSVIGKANLWTEVGSIKAQMDNKVDYSQLDELFGVTYESSTKRRGDSGDGQAEGKKKKEKTEINILDGKRSLNVNIFLKQFRMSYEEIVQLLREGRREVFGAERLKSLLKQLPSQEEIDALNAFDGDKERLGNPEKFFLILMGLPNYRMRIEGLLVMEEYNANMEWIRPSIEAVIQAARDIQESDTLKELIFLILVSGNYLNSGNYAGNAAGFKISSLLKLTELRANKPGMNLMHYVAQQAAEKKPKLLKFPEEMKFLKDASQVSMESLTTDVTNIASKVKAITEQIVMAGRDFQQQMSIFLKEANIEVRELEEDLEEIEQIRHAMATYLCEDIKTFKLEEFFKVLQTFCDKLKKAHEENIQRRIQEVKEEEKKNKKDADSRRNSRDLSEPTNQMIDRMSSEAKKGTILDELLADVRSGFTSSKLNEGNFSVTKVTKVNLGASELMSVLNSDSNGDDPLLIRGGYGRVSQRRRRGVCDSSLDSPGDGPSPTPDSTTQRRSRNGLGIGDDVSLTDFLMEAEASPAEPLKPETAFERYASLRRRRLERKQKKSSLEVFGSDRERATSPSHATVAGVNEHLQMRPGGGSMSAERPKSDIEQNSKAGTLRRTRSLMDRSGGARRDQSSEDESEALINRLKQKLARKDGRTTPTSSDEAESSKSSNQDSSTPTSRTSSRWRSGITVSETNSPLEPISEKNPTLEDFTTAEQSRAIQKTREKNSNRFRSSLDPTEVSRVLQNIEKSSGEEDIMKSHRSKDDSDMVSPQVSKSVRLKMSDDMGTNIDHLLKTIEDMGRPIDSVGVSGPIRRTAQPATQKSPSQQRAAQPQVAVVAHITASNMPNNTPFNENELKAKREMRKKRANISMDDVKAAMRLDPSSAKTVNVKNNNNNSVSSARTPPSPRRASPKTNKTESDVLKKEIKELSMAAKLAGKKKFRDARFGSSSSSDSKTRARSNVEPDSVDKALKELVNRNNMSRSKSFDEKVDEETLTSGGAMRNSGSAPDTTQDNQADSRSSLDGRLYGSSGQLSLKSANTSTETIPANVESSPEQMRKHSQANINRPRTNSNSQPPRPNSTTPLEIGVSPMRRSYSLLDKSKYFDEESDDPNASIAKWRMRRERQRKSVYDNLLENDSNNEAGSRSSYASSNDKDEGFETGSGTWSQRTSMSSTLEAEIIAAQSRRADGGTSKCDNVAGHVIVSNVSTTGDQSALSGLSEETDRKARTQNWTEQAVRVNTKNGESKDIASDISESSSALSPDSGLSTSKEDFWSEECSQTVSPIKTKNDVKKTPSKDAAAKTTKLKSVPSYMMPTGRSAVRPSSATPEPTFKRDTPSRTSVKERAVTPTLKREMTVRASMRAEASMASFQRGTIARTSVRGPRSSLQVPGTPTSKLEQPSPSGRQRADSNASISSRLSTSSTNKTKATPKPATPCHSAAARATASVRPATASSRATTPTFQRSVTPANNTKTPTTPSQTSSPFSRTQSMRVTSTRASLGANTKHSTPLSDSRRSITPLSHEIKRSTTPLPSDTSRSTTPQLPERPHSTTPASSSNRRSSFMAPTASSKARADEQTPVAPPRAKTLAIKATASPFTRHSSLRLPPRAHELLGGPKSPTTVESSLHHKPDHHQSLSTVTEQAGDEALEERKVTNPKKSPSILHRIGRGSTRMAPGGKTPAKGTNAK</sequence>
<feature type="region of interest" description="Disordered" evidence="1">
    <location>
        <begin position="1408"/>
        <end position="1731"/>
    </location>
</feature>
<feature type="compositionally biased region" description="Basic and acidic residues" evidence="1">
    <location>
        <begin position="1669"/>
        <end position="1678"/>
    </location>
</feature>
<proteinExistence type="predicted"/>
<keyword evidence="4" id="KW-1185">Reference proteome</keyword>
<feature type="region of interest" description="Disordered" evidence="1">
    <location>
        <begin position="507"/>
        <end position="564"/>
    </location>
</feature>
<reference evidence="3 4" key="1">
    <citation type="submission" date="2024-04" db="EMBL/GenBank/DDBJ databases">
        <authorList>
            <consortium name="Genoscope - CEA"/>
            <person name="William W."/>
        </authorList>
    </citation>
    <scope>NUCLEOTIDE SEQUENCE [LARGE SCALE GENOMIC DNA]</scope>
</reference>
<dbReference type="InterPro" id="IPR042201">
    <property type="entry name" value="FH2_Formin_sf"/>
</dbReference>
<organism evidence="3 4">
    <name type="scientific">Lymnaea stagnalis</name>
    <name type="common">Great pond snail</name>
    <name type="synonym">Helix stagnalis</name>
    <dbReference type="NCBI Taxonomy" id="6523"/>
    <lineage>
        <taxon>Eukaryota</taxon>
        <taxon>Metazoa</taxon>
        <taxon>Spiralia</taxon>
        <taxon>Lophotrochozoa</taxon>
        <taxon>Mollusca</taxon>
        <taxon>Gastropoda</taxon>
        <taxon>Heterobranchia</taxon>
        <taxon>Euthyneura</taxon>
        <taxon>Panpulmonata</taxon>
        <taxon>Hygrophila</taxon>
        <taxon>Lymnaeoidea</taxon>
        <taxon>Lymnaeidae</taxon>
        <taxon>Lymnaea</taxon>
    </lineage>
</organism>
<feature type="compositionally biased region" description="Basic and acidic residues" evidence="1">
    <location>
        <begin position="1377"/>
        <end position="1392"/>
    </location>
</feature>
<feature type="compositionally biased region" description="Pro residues" evidence="1">
    <location>
        <begin position="1"/>
        <end position="26"/>
    </location>
</feature>
<feature type="compositionally biased region" description="Polar residues" evidence="1">
    <location>
        <begin position="1594"/>
        <end position="1605"/>
    </location>
</feature>
<feature type="compositionally biased region" description="Low complexity" evidence="1">
    <location>
        <begin position="714"/>
        <end position="734"/>
    </location>
</feature>
<feature type="region of interest" description="Disordered" evidence="1">
    <location>
        <begin position="1"/>
        <end position="47"/>
    </location>
</feature>
<feature type="compositionally biased region" description="Polar residues" evidence="1">
    <location>
        <begin position="1182"/>
        <end position="1198"/>
    </location>
</feature>
<feature type="compositionally biased region" description="Basic and acidic residues" evidence="1">
    <location>
        <begin position="962"/>
        <end position="975"/>
    </location>
</feature>
<feature type="region of interest" description="Disordered" evidence="1">
    <location>
        <begin position="1176"/>
        <end position="1217"/>
    </location>
</feature>
<feature type="compositionally biased region" description="Low complexity" evidence="1">
    <location>
        <begin position="1297"/>
        <end position="1314"/>
    </location>
</feature>
<feature type="compositionally biased region" description="Polar residues" evidence="1">
    <location>
        <begin position="1050"/>
        <end position="1068"/>
    </location>
</feature>
<accession>A0AAV2HQP3</accession>
<dbReference type="Proteomes" id="UP001497497">
    <property type="component" value="Unassembled WGS sequence"/>
</dbReference>
<feature type="region of interest" description="Disordered" evidence="1">
    <location>
        <begin position="856"/>
        <end position="877"/>
    </location>
</feature>
<feature type="compositionally biased region" description="Basic and acidic residues" evidence="1">
    <location>
        <begin position="97"/>
        <end position="116"/>
    </location>
</feature>
<name>A0AAV2HQP3_LYMST</name>
<evidence type="ECO:0000256" key="1">
    <source>
        <dbReference type="SAM" id="MobiDB-lite"/>
    </source>
</evidence>
<dbReference type="SMART" id="SM00498">
    <property type="entry name" value="FH2"/>
    <property type="match status" value="1"/>
</dbReference>
<evidence type="ECO:0000259" key="2">
    <source>
        <dbReference type="PROSITE" id="PS51444"/>
    </source>
</evidence>
<feature type="compositionally biased region" description="Polar residues" evidence="1">
    <location>
        <begin position="1208"/>
        <end position="1217"/>
    </location>
</feature>
<feature type="compositionally biased region" description="Low complexity" evidence="1">
    <location>
        <begin position="1456"/>
        <end position="1535"/>
    </location>
</feature>
<feature type="region of interest" description="Disordered" evidence="1">
    <location>
        <begin position="96"/>
        <end position="116"/>
    </location>
</feature>
<feature type="compositionally biased region" description="Basic and acidic residues" evidence="1">
    <location>
        <begin position="1333"/>
        <end position="1346"/>
    </location>
</feature>
<feature type="compositionally biased region" description="Basic and acidic residues" evidence="1">
    <location>
        <begin position="797"/>
        <end position="813"/>
    </location>
</feature>
<dbReference type="EMBL" id="CAXITT010000184">
    <property type="protein sequence ID" value="CAL1534864.1"/>
    <property type="molecule type" value="Genomic_DNA"/>
</dbReference>
<feature type="region of interest" description="Disordered" evidence="1">
    <location>
        <begin position="424"/>
        <end position="458"/>
    </location>
</feature>
<feature type="region of interest" description="Disordered" evidence="1">
    <location>
        <begin position="1286"/>
        <end position="1392"/>
    </location>
</feature>
<feature type="compositionally biased region" description="Polar residues" evidence="1">
    <location>
        <begin position="1431"/>
        <end position="1450"/>
    </location>
</feature>
<feature type="region of interest" description="Disordered" evidence="1">
    <location>
        <begin position="909"/>
        <end position="1138"/>
    </location>
</feature>